<keyword evidence="3" id="KW-1185">Reference proteome</keyword>
<dbReference type="EMBL" id="LT853705">
    <property type="protein sequence ID" value="SMQ56407.1"/>
    <property type="molecule type" value="Genomic_DNA"/>
</dbReference>
<gene>
    <name evidence="2" type="ORF">ZT3D7_G11562</name>
</gene>
<sequence length="166" mass="18614">MTTGITDYGPERYDVIEWFDEEGNFVRVEVDRIMQVFGQMEQTETALMNALAPMQQMRAETVREDHDESGDEEERDDDAVAVTSVPPNEAVQGKDEEQSGDDEIAVTAMPLTKGVQDKDEEPADDDEEIAVSAKPFTKAMQDEHEPMGRRHAMDGVSYHDRACASQ</sequence>
<dbReference type="AlphaFoldDB" id="A0A1X7SAE5"/>
<reference evidence="2 3" key="1">
    <citation type="submission" date="2016-06" db="EMBL/GenBank/DDBJ databases">
        <authorList>
            <person name="Kjaerup R.B."/>
            <person name="Dalgaard T.S."/>
            <person name="Juul-Madsen H.R."/>
        </authorList>
    </citation>
    <scope>NUCLEOTIDE SEQUENCE [LARGE SCALE GENOMIC DNA]</scope>
</reference>
<accession>A0A1X7SAE5</accession>
<feature type="compositionally biased region" description="Acidic residues" evidence="1">
    <location>
        <begin position="118"/>
        <end position="129"/>
    </location>
</feature>
<evidence type="ECO:0000313" key="2">
    <source>
        <dbReference type="EMBL" id="SMQ56407.1"/>
    </source>
</evidence>
<proteinExistence type="predicted"/>
<organism evidence="2 3">
    <name type="scientific">Zymoseptoria tritici (strain ST99CH_3D7)</name>
    <dbReference type="NCBI Taxonomy" id="1276538"/>
    <lineage>
        <taxon>Eukaryota</taxon>
        <taxon>Fungi</taxon>
        <taxon>Dikarya</taxon>
        <taxon>Ascomycota</taxon>
        <taxon>Pezizomycotina</taxon>
        <taxon>Dothideomycetes</taxon>
        <taxon>Dothideomycetidae</taxon>
        <taxon>Mycosphaerellales</taxon>
        <taxon>Mycosphaerellaceae</taxon>
        <taxon>Zymoseptoria</taxon>
    </lineage>
</organism>
<feature type="compositionally biased region" description="Acidic residues" evidence="1">
    <location>
        <begin position="67"/>
        <end position="79"/>
    </location>
</feature>
<feature type="compositionally biased region" description="Basic and acidic residues" evidence="1">
    <location>
        <begin position="140"/>
        <end position="166"/>
    </location>
</feature>
<evidence type="ECO:0000256" key="1">
    <source>
        <dbReference type="SAM" id="MobiDB-lite"/>
    </source>
</evidence>
<protein>
    <submittedName>
        <fullName evidence="2">Uncharacterized protein</fullName>
    </submittedName>
</protein>
<dbReference type="Proteomes" id="UP000215127">
    <property type="component" value="Chromosome 16"/>
</dbReference>
<feature type="region of interest" description="Disordered" evidence="1">
    <location>
        <begin position="57"/>
        <end position="166"/>
    </location>
</feature>
<name>A0A1X7SAE5_ZYMT9</name>
<evidence type="ECO:0000313" key="3">
    <source>
        <dbReference type="Proteomes" id="UP000215127"/>
    </source>
</evidence>